<sequence length="246" mass="26552">MAEWGRGRYLLVLPGVVAATFLLSLASWFVQTRLAVAGIEGRAVLGWEWTALLLTPFSLLAVEPRLIDFEGGRRTWPHDAVGGAAAVVAVPAGLLASFLVLRIQDGNGLARHEQFGFILEFRGLYTDVATTMVLLNAVTLGCVSMLAIRFLGSIVGVLTAWGLGLAMFVVQGLEDFRPWVPLQDDPANWSIARATVSVLLATTAIRTWAVRGNPARWRNVRPAEGPPPQVCGEGDSRSAAQPEHPF</sequence>
<proteinExistence type="predicted"/>
<name>A0A345NLJ6_9MICO</name>
<evidence type="ECO:0000256" key="1">
    <source>
        <dbReference type="SAM" id="MobiDB-lite"/>
    </source>
</evidence>
<evidence type="ECO:0000256" key="2">
    <source>
        <dbReference type="SAM" id="Phobius"/>
    </source>
</evidence>
<evidence type="ECO:0000313" key="3">
    <source>
        <dbReference type="EMBL" id="AXH95904.1"/>
    </source>
</evidence>
<feature type="transmembrane region" description="Helical" evidence="2">
    <location>
        <begin position="150"/>
        <end position="170"/>
    </location>
</feature>
<keyword evidence="2" id="KW-0472">Membrane</keyword>
<dbReference type="KEGG" id="orn:DV701_06970"/>
<feature type="transmembrane region" description="Helical" evidence="2">
    <location>
        <begin position="190"/>
        <end position="209"/>
    </location>
</feature>
<protein>
    <submittedName>
        <fullName evidence="3">Uncharacterized protein</fullName>
    </submittedName>
</protein>
<feature type="transmembrane region" description="Helical" evidence="2">
    <location>
        <begin position="123"/>
        <end position="143"/>
    </location>
</feature>
<dbReference type="Proteomes" id="UP000253790">
    <property type="component" value="Chromosome"/>
</dbReference>
<reference evidence="3 4" key="1">
    <citation type="submission" date="2018-07" db="EMBL/GenBank/DDBJ databases">
        <title>Complete genome sequencing of Ornithinimicrobium sp. AMA3305.</title>
        <authorList>
            <person name="Bae J.-W."/>
        </authorList>
    </citation>
    <scope>NUCLEOTIDE SEQUENCE [LARGE SCALE GENOMIC DNA]</scope>
    <source>
        <strain evidence="3 4">AMA3305</strain>
    </source>
</reference>
<dbReference type="AlphaFoldDB" id="A0A345NLJ6"/>
<organism evidence="3 4">
    <name type="scientific">Ornithinimicrobium avium</name>
    <dbReference type="NCBI Taxonomy" id="2283195"/>
    <lineage>
        <taxon>Bacteria</taxon>
        <taxon>Bacillati</taxon>
        <taxon>Actinomycetota</taxon>
        <taxon>Actinomycetes</taxon>
        <taxon>Micrococcales</taxon>
        <taxon>Ornithinimicrobiaceae</taxon>
        <taxon>Ornithinimicrobium</taxon>
    </lineage>
</organism>
<dbReference type="EMBL" id="CP031229">
    <property type="protein sequence ID" value="AXH95904.1"/>
    <property type="molecule type" value="Genomic_DNA"/>
</dbReference>
<accession>A0A345NLJ6</accession>
<feature type="region of interest" description="Disordered" evidence="1">
    <location>
        <begin position="217"/>
        <end position="246"/>
    </location>
</feature>
<feature type="transmembrane region" description="Helical" evidence="2">
    <location>
        <begin position="43"/>
        <end position="62"/>
    </location>
</feature>
<keyword evidence="2" id="KW-0812">Transmembrane</keyword>
<gene>
    <name evidence="3" type="ORF">DV701_06970</name>
</gene>
<dbReference type="RefSeq" id="WP_114927669.1">
    <property type="nucleotide sequence ID" value="NZ_CP031229.1"/>
</dbReference>
<feature type="transmembrane region" description="Helical" evidence="2">
    <location>
        <begin position="9"/>
        <end position="31"/>
    </location>
</feature>
<feature type="transmembrane region" description="Helical" evidence="2">
    <location>
        <begin position="83"/>
        <end position="103"/>
    </location>
</feature>
<evidence type="ECO:0000313" key="4">
    <source>
        <dbReference type="Proteomes" id="UP000253790"/>
    </source>
</evidence>
<keyword evidence="4" id="KW-1185">Reference proteome</keyword>
<dbReference type="OrthoDB" id="3837845at2"/>
<keyword evidence="2" id="KW-1133">Transmembrane helix</keyword>